<reference evidence="7" key="1">
    <citation type="journal article" date="2017" name="Front. Plant Sci.">
        <title>Climate Clever Clovers: New Paradigm to Reduce the Environmental Footprint of Ruminants by Breeding Low Methanogenic Forages Utilizing Haplotype Variation.</title>
        <authorList>
            <person name="Kaur P."/>
            <person name="Appels R."/>
            <person name="Bayer P.E."/>
            <person name="Keeble-Gagnere G."/>
            <person name="Wang J."/>
            <person name="Hirakawa H."/>
            <person name="Shirasawa K."/>
            <person name="Vercoe P."/>
            <person name="Stefanova K."/>
            <person name="Durmic Z."/>
            <person name="Nichols P."/>
            <person name="Revell C."/>
            <person name="Isobe S.N."/>
            <person name="Edwards D."/>
            <person name="Erskine W."/>
        </authorList>
    </citation>
    <scope>NUCLEOTIDE SEQUENCE [LARGE SCALE GENOMIC DNA]</scope>
    <source>
        <strain evidence="7">cv. Daliak</strain>
    </source>
</reference>
<gene>
    <name evidence="6" type="ORF">TSUD_81980</name>
</gene>
<evidence type="ECO:0000256" key="4">
    <source>
        <dbReference type="ARBA" id="ARBA00023284"/>
    </source>
</evidence>
<evidence type="ECO:0000256" key="1">
    <source>
        <dbReference type="ARBA" id="ARBA00004496"/>
    </source>
</evidence>
<comment type="subcellular location">
    <subcellularLocation>
        <location evidence="1">Cytoplasm</location>
    </subcellularLocation>
</comment>
<comment type="similarity">
    <text evidence="2">Belongs to the glutaredoxin family. CC-type subfamily.</text>
</comment>
<dbReference type="PANTHER" id="PTHR10168">
    <property type="entry name" value="GLUTAREDOXIN"/>
    <property type="match status" value="1"/>
</dbReference>
<dbReference type="EMBL" id="DF973908">
    <property type="protein sequence ID" value="GAU42289.1"/>
    <property type="molecule type" value="Genomic_DNA"/>
</dbReference>
<feature type="domain" description="Glutaredoxin" evidence="5">
    <location>
        <begin position="41"/>
        <end position="104"/>
    </location>
</feature>
<dbReference type="InterPro" id="IPR002109">
    <property type="entry name" value="Glutaredoxin"/>
</dbReference>
<dbReference type="PROSITE" id="PS51354">
    <property type="entry name" value="GLUTAREDOXIN_2"/>
    <property type="match status" value="1"/>
</dbReference>
<dbReference type="InterPro" id="IPR036249">
    <property type="entry name" value="Thioredoxin-like_sf"/>
</dbReference>
<dbReference type="NCBIfam" id="TIGR02189">
    <property type="entry name" value="GlrX-like_plant"/>
    <property type="match status" value="1"/>
</dbReference>
<dbReference type="CDD" id="cd03419">
    <property type="entry name" value="GRX_GRXh_1_2_like"/>
    <property type="match status" value="1"/>
</dbReference>
<organism evidence="6 7">
    <name type="scientific">Trifolium subterraneum</name>
    <name type="common">Subterranean clover</name>
    <dbReference type="NCBI Taxonomy" id="3900"/>
    <lineage>
        <taxon>Eukaryota</taxon>
        <taxon>Viridiplantae</taxon>
        <taxon>Streptophyta</taxon>
        <taxon>Embryophyta</taxon>
        <taxon>Tracheophyta</taxon>
        <taxon>Spermatophyta</taxon>
        <taxon>Magnoliopsida</taxon>
        <taxon>eudicotyledons</taxon>
        <taxon>Gunneridae</taxon>
        <taxon>Pentapetalae</taxon>
        <taxon>rosids</taxon>
        <taxon>fabids</taxon>
        <taxon>Fabales</taxon>
        <taxon>Fabaceae</taxon>
        <taxon>Papilionoideae</taxon>
        <taxon>50 kb inversion clade</taxon>
        <taxon>NPAAA clade</taxon>
        <taxon>Hologalegina</taxon>
        <taxon>IRL clade</taxon>
        <taxon>Trifolieae</taxon>
        <taxon>Trifolium</taxon>
    </lineage>
</organism>
<name>A0A2Z6PCD5_TRISU</name>
<dbReference type="Gene3D" id="3.40.30.10">
    <property type="entry name" value="Glutaredoxin"/>
    <property type="match status" value="1"/>
</dbReference>
<keyword evidence="4" id="KW-0676">Redox-active center</keyword>
<keyword evidence="7" id="KW-1185">Reference proteome</keyword>
<dbReference type="AlphaFoldDB" id="A0A2Z6PCD5"/>
<dbReference type="SUPFAM" id="SSF52833">
    <property type="entry name" value="Thioredoxin-like"/>
    <property type="match status" value="1"/>
</dbReference>
<evidence type="ECO:0000256" key="3">
    <source>
        <dbReference type="ARBA" id="ARBA00022490"/>
    </source>
</evidence>
<evidence type="ECO:0000256" key="2">
    <source>
        <dbReference type="ARBA" id="ARBA00007568"/>
    </source>
</evidence>
<evidence type="ECO:0000313" key="7">
    <source>
        <dbReference type="Proteomes" id="UP000242715"/>
    </source>
</evidence>
<proteinExistence type="inferred from homology"/>
<keyword evidence="3" id="KW-0963">Cytoplasm</keyword>
<dbReference type="InterPro" id="IPR011905">
    <property type="entry name" value="GlrX-like_pln_2"/>
</dbReference>
<dbReference type="Proteomes" id="UP000242715">
    <property type="component" value="Unassembled WGS sequence"/>
</dbReference>
<sequence>MWVMKSPMAIESSSSVSPTTPLIMNMTPCEMLTHLASSNAVVIFSSTDCCFSTVAKNLLFSLGVGPTVIELDHHDAGSSIHAALCQLCGETRQPLPAVFVGGKYYGGVQTLLADHINGKLIPLLKDAGALWL</sequence>
<dbReference type="GO" id="GO:0005737">
    <property type="term" value="C:cytoplasm"/>
    <property type="evidence" value="ECO:0007669"/>
    <property type="project" value="UniProtKB-SubCell"/>
</dbReference>
<dbReference type="OrthoDB" id="418495at2759"/>
<dbReference type="Pfam" id="PF00462">
    <property type="entry name" value="Glutaredoxin"/>
    <property type="match status" value="1"/>
</dbReference>
<evidence type="ECO:0000259" key="5">
    <source>
        <dbReference type="Pfam" id="PF00462"/>
    </source>
</evidence>
<protein>
    <recommendedName>
        <fullName evidence="5">Glutaredoxin domain-containing protein</fullName>
    </recommendedName>
</protein>
<evidence type="ECO:0000313" key="6">
    <source>
        <dbReference type="EMBL" id="GAU42289.1"/>
    </source>
</evidence>
<accession>A0A2Z6PCD5</accession>